<feature type="domain" description="Peptidase S8/S53" evidence="12">
    <location>
        <begin position="198"/>
        <end position="586"/>
    </location>
</feature>
<evidence type="ECO:0000259" key="14">
    <source>
        <dbReference type="Pfam" id="PF06280"/>
    </source>
</evidence>
<evidence type="ECO:0000313" key="16">
    <source>
        <dbReference type="Proteomes" id="UP000268093"/>
    </source>
</evidence>
<feature type="active site" description="Charge relay system" evidence="8 9">
    <location>
        <position position="256"/>
    </location>
</feature>
<proteinExistence type="inferred from homology"/>
<dbReference type="SUPFAM" id="SSF52025">
    <property type="entry name" value="PA domain"/>
    <property type="match status" value="1"/>
</dbReference>
<evidence type="ECO:0000256" key="2">
    <source>
        <dbReference type="ARBA" id="ARBA00022512"/>
    </source>
</evidence>
<dbReference type="GO" id="GO:0006508">
    <property type="term" value="P:proteolysis"/>
    <property type="evidence" value="ECO:0007669"/>
    <property type="project" value="UniProtKB-KW"/>
</dbReference>
<dbReference type="InterPro" id="IPR023827">
    <property type="entry name" value="Peptidase_S8_Asp-AS"/>
</dbReference>
<dbReference type="PANTHER" id="PTHR43806:SF66">
    <property type="entry name" value="SERIN ENDOPEPTIDASE"/>
    <property type="match status" value="1"/>
</dbReference>
<feature type="domain" description="C5a peptidase/Subtilisin-like protease SBT2-like Fn3-like" evidence="14">
    <location>
        <begin position="636"/>
        <end position="750"/>
    </location>
</feature>
<accession>A0A433D9B2</accession>
<evidence type="ECO:0000256" key="6">
    <source>
        <dbReference type="ARBA" id="ARBA00022801"/>
    </source>
</evidence>
<dbReference type="InterPro" id="IPR023828">
    <property type="entry name" value="Peptidase_S8_Ser-AS"/>
</dbReference>
<reference evidence="15 16" key="1">
    <citation type="journal article" date="2018" name="New Phytol.">
        <title>Phylogenomics of Endogonaceae and evolution of mycorrhizas within Mucoromycota.</title>
        <authorList>
            <person name="Chang Y."/>
            <person name="Desiro A."/>
            <person name="Na H."/>
            <person name="Sandor L."/>
            <person name="Lipzen A."/>
            <person name="Clum A."/>
            <person name="Barry K."/>
            <person name="Grigoriev I.V."/>
            <person name="Martin F.M."/>
            <person name="Stajich J.E."/>
            <person name="Smith M.E."/>
            <person name="Bonito G."/>
            <person name="Spatafora J.W."/>
        </authorList>
    </citation>
    <scope>NUCLEOTIDE SEQUENCE [LARGE SCALE GENOMIC DNA]</scope>
    <source>
        <strain evidence="15 16">GMNB39</strain>
    </source>
</reference>
<keyword evidence="5" id="KW-0732">Signal</keyword>
<dbReference type="InterPro" id="IPR036852">
    <property type="entry name" value="Peptidase_S8/S53_dom_sf"/>
</dbReference>
<dbReference type="Gene3D" id="2.60.40.10">
    <property type="entry name" value="Immunoglobulins"/>
    <property type="match status" value="1"/>
</dbReference>
<dbReference type="Pfam" id="PF06280">
    <property type="entry name" value="fn3_5"/>
    <property type="match status" value="1"/>
</dbReference>
<dbReference type="SUPFAM" id="SSF52743">
    <property type="entry name" value="Subtilisin-like"/>
    <property type="match status" value="1"/>
</dbReference>
<feature type="active site" description="Charge relay system" evidence="8 9">
    <location>
        <position position="562"/>
    </location>
</feature>
<dbReference type="Gene3D" id="3.40.50.200">
    <property type="entry name" value="Peptidase S8/S53 domain"/>
    <property type="match status" value="1"/>
</dbReference>
<evidence type="ECO:0000313" key="15">
    <source>
        <dbReference type="EMBL" id="RUP47464.1"/>
    </source>
</evidence>
<evidence type="ECO:0000256" key="5">
    <source>
        <dbReference type="ARBA" id="ARBA00022729"/>
    </source>
</evidence>
<evidence type="ECO:0000256" key="8">
    <source>
        <dbReference type="PIRSR" id="PIRSR615500-1"/>
    </source>
</evidence>
<dbReference type="EMBL" id="RBNI01004497">
    <property type="protein sequence ID" value="RUP47464.1"/>
    <property type="molecule type" value="Genomic_DNA"/>
</dbReference>
<dbReference type="InterPro" id="IPR013783">
    <property type="entry name" value="Ig-like_fold"/>
</dbReference>
<dbReference type="InterPro" id="IPR003137">
    <property type="entry name" value="PA_domain"/>
</dbReference>
<dbReference type="AlphaFoldDB" id="A0A433D9B2"/>
<name>A0A433D9B2_9FUNG</name>
<dbReference type="InterPro" id="IPR010435">
    <property type="entry name" value="C5a/SBT2-like_Fn3"/>
</dbReference>
<comment type="caution">
    <text evidence="15">The sequence shown here is derived from an EMBL/GenBank/DDBJ whole genome shotgun (WGS) entry which is preliminary data.</text>
</comment>
<dbReference type="PROSITE" id="PS00138">
    <property type="entry name" value="SUBTILASE_SER"/>
    <property type="match status" value="1"/>
</dbReference>
<keyword evidence="2" id="KW-0134">Cell wall</keyword>
<dbReference type="PROSITE" id="PS00136">
    <property type="entry name" value="SUBTILASE_ASP"/>
    <property type="match status" value="1"/>
</dbReference>
<evidence type="ECO:0000259" key="12">
    <source>
        <dbReference type="Pfam" id="PF00082"/>
    </source>
</evidence>
<evidence type="ECO:0000256" key="4">
    <source>
        <dbReference type="ARBA" id="ARBA00022670"/>
    </source>
</evidence>
<organism evidence="15 16">
    <name type="scientific">Jimgerdemannia flammicorona</name>
    <dbReference type="NCBI Taxonomy" id="994334"/>
    <lineage>
        <taxon>Eukaryota</taxon>
        <taxon>Fungi</taxon>
        <taxon>Fungi incertae sedis</taxon>
        <taxon>Mucoromycota</taxon>
        <taxon>Mucoromycotina</taxon>
        <taxon>Endogonomycetes</taxon>
        <taxon>Endogonales</taxon>
        <taxon>Endogonaceae</taxon>
        <taxon>Jimgerdemannia</taxon>
    </lineage>
</organism>
<dbReference type="InterPro" id="IPR034187">
    <property type="entry name" value="Peptidases_S8_5"/>
</dbReference>
<dbReference type="PROSITE" id="PS51892">
    <property type="entry name" value="SUBTILASE"/>
    <property type="match status" value="1"/>
</dbReference>
<comment type="similarity">
    <text evidence="1 9 10">Belongs to the peptidase S8 family.</text>
</comment>
<feature type="compositionally biased region" description="Polar residues" evidence="11">
    <location>
        <begin position="21"/>
        <end position="34"/>
    </location>
</feature>
<dbReference type="Proteomes" id="UP000268093">
    <property type="component" value="Unassembled WGS sequence"/>
</dbReference>
<dbReference type="GO" id="GO:0004252">
    <property type="term" value="F:serine-type endopeptidase activity"/>
    <property type="evidence" value="ECO:0007669"/>
    <property type="project" value="UniProtKB-UniRule"/>
</dbReference>
<dbReference type="CDD" id="cd07489">
    <property type="entry name" value="Peptidases_S8_5"/>
    <property type="match status" value="1"/>
</dbReference>
<dbReference type="PANTHER" id="PTHR43806">
    <property type="entry name" value="PEPTIDASE S8"/>
    <property type="match status" value="1"/>
</dbReference>
<dbReference type="InterPro" id="IPR050131">
    <property type="entry name" value="Peptidase_S8_subtilisin-like"/>
</dbReference>
<evidence type="ECO:0000256" key="10">
    <source>
        <dbReference type="RuleBase" id="RU003355"/>
    </source>
</evidence>
<keyword evidence="16" id="KW-1185">Reference proteome</keyword>
<protein>
    <submittedName>
        <fullName evidence="15">Peptidase S8/S53 domain-containing protein</fullName>
    </submittedName>
</protein>
<feature type="active site" description="Charge relay system" evidence="8 9">
    <location>
        <position position="207"/>
    </location>
</feature>
<gene>
    <name evidence="15" type="ORF">BC936DRAFT_145705</name>
</gene>
<sequence length="907" mass="97464">MADGNLPEWTRRHDHNVKGPSKTQQLFPQPTNTHSCGRKQSTFCVFHLSTMKFPAPLLTLGLLCSTLVEAGKFHPHTKRSVDNELLRGGYIVEFTHDTAVKNSMHGSLVSTMGVMGHNMVVRQQYDSEVFSGISVTCQTEAALHDIINNPNVVNVWPIVHYKRPEIIKVETHNNNPDFYFAHNLTGVHEVHNTLRIYGKGVKVGVIDTGIDYTHPALGGAFGLGHKVAYGYDLVGDNFDGVHAYPDKDPLDKCIGHGTHVAGIIIGNDTSKGFIGVAPQATLGVWRIFGCNSSTTTNDIIIKAMEMAHEAGMDIINLSLGEIGGWEENPVSIMADRLVGLGRSLVIAEGNDGSAGILLAAAPATGRRVIAAASFDNLALIANRLDVSTLPGDVIAYLTAGAPPILSNVSLIAVSDTTAVEDDGCNPITKDIKDKIALIKRGICTFLIKATNAQNAGAVGVIIYTKDGQPPIAPVLDATIKIPVVGIANVDGVKIFNTLSKGPKVTFGRSAVKVPIPSAGTVSDFSSWGPTNELQLKPNLGGIGGGVYSTLPNGSYGTLSGTSMASPYIAGSIALLLEALGQKHDPEIVTEIFQNYAKPAPIYGTNLTNNPICQGAGLIHVLDAIKGTAHVSPAELSFNDTAHHIRTKTITITNKGRKQTIFHFDHLPSAAGAGYDVAKSRFTPVEPGSYNKAAAEVKFSETFVTLEPGKSIKVQVSVFPPKSNHTDHLIYGGYLVVRPCDADQKPIHVPYIGMVGNMHDLPIFDKNYPVIQNTDGSLVNPETNVTYTLADPDYPKVVLRLLTGTTHVMLDIINLPSKTVLGSLPFDPIYGNTYNFLPRNTIYDLQEYSQNYTWPWTGYVIPGGGTSPVPVPNGVYHISVSALKVFGDAKMPTDWVKWLSPPLVIKRL</sequence>
<evidence type="ECO:0000256" key="3">
    <source>
        <dbReference type="ARBA" id="ARBA00022525"/>
    </source>
</evidence>
<keyword evidence="7 9" id="KW-0720">Serine protease</keyword>
<dbReference type="PRINTS" id="PR00723">
    <property type="entry name" value="SUBTILISIN"/>
</dbReference>
<evidence type="ECO:0000256" key="1">
    <source>
        <dbReference type="ARBA" id="ARBA00011073"/>
    </source>
</evidence>
<dbReference type="GO" id="GO:0005615">
    <property type="term" value="C:extracellular space"/>
    <property type="evidence" value="ECO:0007669"/>
    <property type="project" value="TreeGrafter"/>
</dbReference>
<evidence type="ECO:0000256" key="11">
    <source>
        <dbReference type="SAM" id="MobiDB-lite"/>
    </source>
</evidence>
<keyword evidence="6 9" id="KW-0378">Hydrolase</keyword>
<dbReference type="InterPro" id="IPR015500">
    <property type="entry name" value="Peptidase_S8_subtilisin-rel"/>
</dbReference>
<dbReference type="OrthoDB" id="206201at2759"/>
<evidence type="ECO:0000256" key="7">
    <source>
        <dbReference type="ARBA" id="ARBA00022825"/>
    </source>
</evidence>
<dbReference type="Pfam" id="PF02225">
    <property type="entry name" value="PA"/>
    <property type="match status" value="1"/>
</dbReference>
<feature type="domain" description="PA" evidence="13">
    <location>
        <begin position="420"/>
        <end position="493"/>
    </location>
</feature>
<evidence type="ECO:0000256" key="9">
    <source>
        <dbReference type="PROSITE-ProRule" id="PRU01240"/>
    </source>
</evidence>
<dbReference type="InterPro" id="IPR000209">
    <property type="entry name" value="Peptidase_S8/S53_dom"/>
</dbReference>
<dbReference type="CDD" id="cd02133">
    <property type="entry name" value="PA_C5a_like"/>
    <property type="match status" value="1"/>
</dbReference>
<feature type="region of interest" description="Disordered" evidence="11">
    <location>
        <begin position="1"/>
        <end position="34"/>
    </location>
</feature>
<dbReference type="GO" id="GO:0016020">
    <property type="term" value="C:membrane"/>
    <property type="evidence" value="ECO:0007669"/>
    <property type="project" value="InterPro"/>
</dbReference>
<keyword evidence="4 9" id="KW-0645">Protease</keyword>
<keyword evidence="3" id="KW-0964">Secreted</keyword>
<dbReference type="Pfam" id="PF00082">
    <property type="entry name" value="Peptidase_S8"/>
    <property type="match status" value="1"/>
</dbReference>
<dbReference type="InterPro" id="IPR046450">
    <property type="entry name" value="PA_dom_sf"/>
</dbReference>
<dbReference type="Gene3D" id="3.50.30.30">
    <property type="match status" value="1"/>
</dbReference>
<evidence type="ECO:0000259" key="13">
    <source>
        <dbReference type="Pfam" id="PF02225"/>
    </source>
</evidence>